<dbReference type="AlphaFoldDB" id="A0A150X4I6"/>
<evidence type="ECO:0000259" key="2">
    <source>
        <dbReference type="Pfam" id="PF08547"/>
    </source>
</evidence>
<protein>
    <recommendedName>
        <fullName evidence="2">NADH:ubiquinone oxidoreductase intermediate-associated protein 30 domain-containing protein</fullName>
    </recommendedName>
</protein>
<dbReference type="EMBL" id="LRPC01000028">
    <property type="protein sequence ID" value="KYG73614.1"/>
    <property type="molecule type" value="Genomic_DNA"/>
</dbReference>
<dbReference type="Gene3D" id="2.60.120.430">
    <property type="entry name" value="Galactose-binding lectin"/>
    <property type="match status" value="1"/>
</dbReference>
<reference evidence="3 4" key="1">
    <citation type="submission" date="2016-01" db="EMBL/GenBank/DDBJ databases">
        <title>Genome sequencing of Roseivirga spongicola UST030701-084.</title>
        <authorList>
            <person name="Selvaratnam C."/>
            <person name="Thevarajoo S."/>
            <person name="Goh K.M."/>
            <person name="Ee R."/>
            <person name="Chan K.-G."/>
            <person name="Chong C.S."/>
        </authorList>
    </citation>
    <scope>NUCLEOTIDE SEQUENCE [LARGE SCALE GENOMIC DNA]</scope>
    <source>
        <strain evidence="3 4">UST030701-084</strain>
    </source>
</reference>
<feature type="domain" description="NADH:ubiquinone oxidoreductase intermediate-associated protein 30" evidence="2">
    <location>
        <begin position="21"/>
        <end position="172"/>
    </location>
</feature>
<keyword evidence="4" id="KW-1185">Reference proteome</keyword>
<proteinExistence type="inferred from homology"/>
<dbReference type="SUPFAM" id="SSF49785">
    <property type="entry name" value="Galactose-binding domain-like"/>
    <property type="match status" value="1"/>
</dbReference>
<name>A0A150X4I6_9BACT</name>
<comment type="similarity">
    <text evidence="1">Belongs to the CIA30 family.</text>
</comment>
<evidence type="ECO:0000313" key="4">
    <source>
        <dbReference type="Proteomes" id="UP000075606"/>
    </source>
</evidence>
<dbReference type="PANTHER" id="PTHR13194:SF19">
    <property type="entry name" value="NAD(P)-BINDING ROSSMANN-FOLD SUPERFAMILY PROTEIN"/>
    <property type="match status" value="1"/>
</dbReference>
<dbReference type="PANTHER" id="PTHR13194">
    <property type="entry name" value="COMPLEX I INTERMEDIATE-ASSOCIATED PROTEIN 30"/>
    <property type="match status" value="1"/>
</dbReference>
<gene>
    <name evidence="3" type="ORF">AWW68_13060</name>
</gene>
<evidence type="ECO:0000256" key="1">
    <source>
        <dbReference type="ARBA" id="ARBA00007884"/>
    </source>
</evidence>
<dbReference type="InterPro" id="IPR039131">
    <property type="entry name" value="NDUFAF1"/>
</dbReference>
<evidence type="ECO:0000313" key="3">
    <source>
        <dbReference type="EMBL" id="KYG73614.1"/>
    </source>
</evidence>
<dbReference type="InterPro" id="IPR013857">
    <property type="entry name" value="NADH-UbQ_OxRdtase-assoc_prot30"/>
</dbReference>
<dbReference type="InterPro" id="IPR008979">
    <property type="entry name" value="Galactose-bd-like_sf"/>
</dbReference>
<organism evidence="3 4">
    <name type="scientific">Roseivirga spongicola</name>
    <dbReference type="NCBI Taxonomy" id="333140"/>
    <lineage>
        <taxon>Bacteria</taxon>
        <taxon>Pseudomonadati</taxon>
        <taxon>Bacteroidota</taxon>
        <taxon>Cytophagia</taxon>
        <taxon>Cytophagales</taxon>
        <taxon>Roseivirgaceae</taxon>
        <taxon>Roseivirga</taxon>
    </lineage>
</organism>
<dbReference type="STRING" id="333140.AWW68_13060"/>
<comment type="caution">
    <text evidence="3">The sequence shown here is derived from an EMBL/GenBank/DDBJ whole genome shotgun (WGS) entry which is preliminary data.</text>
</comment>
<sequence>MYNLMIVLTSIFFMANPLIIDFGQNKNANWFSVNDTVMGGRSQGNVSYSENSLVFKGSVSFENNGGFASARSSFGSYDLSEYETVTVRYKSDGQSLSLNLDYYRAWWYPNYKATLPATDGEWQSVTIALADLKEYRVGRATGNKISKSQLEQIIRLGLMTNDKKEGPFQAEIDFVKFN</sequence>
<dbReference type="Proteomes" id="UP000075606">
    <property type="component" value="Unassembled WGS sequence"/>
</dbReference>
<dbReference type="Pfam" id="PF08547">
    <property type="entry name" value="CIA30"/>
    <property type="match status" value="1"/>
</dbReference>
<accession>A0A150X4I6</accession>